<name>G7YD82_CLOSI</name>
<evidence type="ECO:0000256" key="4">
    <source>
        <dbReference type="ARBA" id="ARBA00022989"/>
    </source>
</evidence>
<keyword evidence="10" id="KW-1185">Reference proteome</keyword>
<comment type="subcellular location">
    <subcellularLocation>
        <location evidence="1">Membrane</location>
    </subcellularLocation>
</comment>
<reference key="2">
    <citation type="submission" date="2011-10" db="EMBL/GenBank/DDBJ databases">
        <title>The genome and transcriptome sequence of Clonorchis sinensis provide insights into the carcinogenic liver fluke.</title>
        <authorList>
            <person name="Wang X."/>
            <person name="Huang Y."/>
            <person name="Chen W."/>
            <person name="Liu H."/>
            <person name="Guo L."/>
            <person name="Chen Y."/>
            <person name="Luo F."/>
            <person name="Zhou W."/>
            <person name="Sun J."/>
            <person name="Mao Q."/>
            <person name="Liang P."/>
            <person name="Zhou C."/>
            <person name="Tian Y."/>
            <person name="Men J."/>
            <person name="Lv X."/>
            <person name="Huang L."/>
            <person name="Zhou J."/>
            <person name="Hu Y."/>
            <person name="Li R."/>
            <person name="Zhang F."/>
            <person name="Lei H."/>
            <person name="Li X."/>
            <person name="Hu X."/>
            <person name="Liang C."/>
            <person name="Xu J."/>
            <person name="Wu Z."/>
            <person name="Yu X."/>
        </authorList>
    </citation>
    <scope>NUCLEOTIDE SEQUENCE</scope>
    <source>
        <strain>Henan</strain>
    </source>
</reference>
<dbReference type="PANTHER" id="PTHR11923:SF51">
    <property type="entry name" value="LYSOSOME MEMBRANE PROTEIN 2"/>
    <property type="match status" value="1"/>
</dbReference>
<keyword evidence="5 8" id="KW-0472">Membrane</keyword>
<dbReference type="PANTHER" id="PTHR11923">
    <property type="entry name" value="SCAVENGER RECEPTOR CLASS B TYPE-1 SR-B1"/>
    <property type="match status" value="1"/>
</dbReference>
<evidence type="ECO:0000256" key="1">
    <source>
        <dbReference type="ARBA" id="ARBA00004370"/>
    </source>
</evidence>
<keyword evidence="4 8" id="KW-1133">Transmembrane helix</keyword>
<comment type="similarity">
    <text evidence="2">Belongs to the CD36 family.</text>
</comment>
<evidence type="ECO:0000256" key="5">
    <source>
        <dbReference type="ARBA" id="ARBA00023136"/>
    </source>
</evidence>
<evidence type="ECO:0000313" key="9">
    <source>
        <dbReference type="EMBL" id="GAA50916.1"/>
    </source>
</evidence>
<evidence type="ECO:0000256" key="3">
    <source>
        <dbReference type="ARBA" id="ARBA00022692"/>
    </source>
</evidence>
<gene>
    <name evidence="9" type="ORF">CLF_105220</name>
</gene>
<feature type="region of interest" description="Disordered" evidence="7">
    <location>
        <begin position="1"/>
        <end position="25"/>
    </location>
</feature>
<dbReference type="Pfam" id="PF01130">
    <property type="entry name" value="CD36"/>
    <property type="match status" value="2"/>
</dbReference>
<evidence type="ECO:0000256" key="6">
    <source>
        <dbReference type="ARBA" id="ARBA00023180"/>
    </source>
</evidence>
<dbReference type="AlphaFoldDB" id="G7YD82"/>
<keyword evidence="6" id="KW-0325">Glycoprotein</keyword>
<dbReference type="GO" id="GO:0005737">
    <property type="term" value="C:cytoplasm"/>
    <property type="evidence" value="ECO:0007669"/>
    <property type="project" value="TreeGrafter"/>
</dbReference>
<dbReference type="Proteomes" id="UP000008909">
    <property type="component" value="Unassembled WGS sequence"/>
</dbReference>
<dbReference type="GO" id="GO:0005901">
    <property type="term" value="C:caveola"/>
    <property type="evidence" value="ECO:0007669"/>
    <property type="project" value="UniProtKB-SubCell"/>
</dbReference>
<dbReference type="EMBL" id="DF143093">
    <property type="protein sequence ID" value="GAA50916.1"/>
    <property type="molecule type" value="Genomic_DNA"/>
</dbReference>
<reference evidence="9" key="1">
    <citation type="journal article" date="2011" name="Genome Biol.">
        <title>The draft genome of the carcinogenic human liver fluke Clonorchis sinensis.</title>
        <authorList>
            <person name="Wang X."/>
            <person name="Chen W."/>
            <person name="Huang Y."/>
            <person name="Sun J."/>
            <person name="Men J."/>
            <person name="Liu H."/>
            <person name="Luo F."/>
            <person name="Guo L."/>
            <person name="Lv X."/>
            <person name="Deng C."/>
            <person name="Zhou C."/>
            <person name="Fan Y."/>
            <person name="Li X."/>
            <person name="Huang L."/>
            <person name="Hu Y."/>
            <person name="Liang C."/>
            <person name="Hu X."/>
            <person name="Xu J."/>
            <person name="Yu X."/>
        </authorList>
    </citation>
    <scope>NUCLEOTIDE SEQUENCE [LARGE SCALE GENOMIC DNA]</scope>
    <source>
        <strain evidence="9">Henan</strain>
    </source>
</reference>
<sequence length="485" mass="54988">MENGYPRRREKRSASTRCSAGKHSEQAETSQCLVDHVGLRSSPAHSSDHLEKVVFGIPHRFVPVPAGHYHPEDANIIHCKVNGRLSPRRCADGQDIIYLPGRRLYENWRNPTVPIFFKVHLFNVTNVDDILRGGRPRVEVVGPFVYRNNLAKRYRHVYFQKNTSSPLHIRMHTGAYDLNDAGKVVACKGQSIQSVWDGEEANLFKGIQGVRLPPSIQLGDRVPMYLPDLCRSVTLTATETAQSSILPGFMLMKLTAPEADELDATENWENRKFCKSTGACTPKGFMTLEPCYAENGFSIPLYLSFPYFMDADTRASGRIDGVPKADRDKHRIYLLAEPTTGVTLEAHLRFQLNLFMANTHERYRNMSGPFYFPLAWVELEIVTPLRPLKFFKENILDLRNKAPHLMSILAVVCGIISLLLLATFAFRVRFYRTHGSVNLALHLHDANDSPDTCKKEPIDFRVYLTLPESDSKEVLQSTSESDQLR</sequence>
<feature type="compositionally biased region" description="Basic residues" evidence="7">
    <location>
        <begin position="1"/>
        <end position="11"/>
    </location>
</feature>
<proteinExistence type="inferred from homology"/>
<evidence type="ECO:0000256" key="2">
    <source>
        <dbReference type="ARBA" id="ARBA00010532"/>
    </source>
</evidence>
<evidence type="ECO:0000256" key="8">
    <source>
        <dbReference type="SAM" id="Phobius"/>
    </source>
</evidence>
<dbReference type="InterPro" id="IPR002159">
    <property type="entry name" value="CD36_fam"/>
</dbReference>
<keyword evidence="3 8" id="KW-0812">Transmembrane</keyword>
<organism evidence="9 10">
    <name type="scientific">Clonorchis sinensis</name>
    <name type="common">Chinese liver fluke</name>
    <dbReference type="NCBI Taxonomy" id="79923"/>
    <lineage>
        <taxon>Eukaryota</taxon>
        <taxon>Metazoa</taxon>
        <taxon>Spiralia</taxon>
        <taxon>Lophotrochozoa</taxon>
        <taxon>Platyhelminthes</taxon>
        <taxon>Trematoda</taxon>
        <taxon>Digenea</taxon>
        <taxon>Opisthorchiida</taxon>
        <taxon>Opisthorchiata</taxon>
        <taxon>Opisthorchiidae</taxon>
        <taxon>Clonorchis</taxon>
    </lineage>
</organism>
<feature type="transmembrane region" description="Helical" evidence="8">
    <location>
        <begin position="405"/>
        <end position="426"/>
    </location>
</feature>
<accession>G7YD82</accession>
<protein>
    <submittedName>
        <fullName evidence="9">Sensory neuron membrane protein 1</fullName>
    </submittedName>
</protein>
<evidence type="ECO:0000256" key="7">
    <source>
        <dbReference type="SAM" id="MobiDB-lite"/>
    </source>
</evidence>
<evidence type="ECO:0000313" key="10">
    <source>
        <dbReference type="Proteomes" id="UP000008909"/>
    </source>
</evidence>
<dbReference type="PRINTS" id="PR01609">
    <property type="entry name" value="CD36FAMILY"/>
</dbReference>
<dbReference type="GO" id="GO:0005044">
    <property type="term" value="F:scavenger receptor activity"/>
    <property type="evidence" value="ECO:0007669"/>
    <property type="project" value="TreeGrafter"/>
</dbReference>